<dbReference type="PANTHER" id="PTHR43298">
    <property type="entry name" value="MULTIDRUG RESISTANCE PROTEIN NORM-RELATED"/>
    <property type="match status" value="1"/>
</dbReference>
<organism evidence="11 12">
    <name type="scientific">Pelagibacterium lacus</name>
    <dbReference type="NCBI Taxonomy" id="2282655"/>
    <lineage>
        <taxon>Bacteria</taxon>
        <taxon>Pseudomonadati</taxon>
        <taxon>Pseudomonadota</taxon>
        <taxon>Alphaproteobacteria</taxon>
        <taxon>Hyphomicrobiales</taxon>
        <taxon>Devosiaceae</taxon>
        <taxon>Pelagibacterium</taxon>
    </lineage>
</organism>
<dbReference type="PANTHER" id="PTHR43298:SF2">
    <property type="entry name" value="FMN_FAD EXPORTER YEEO-RELATED"/>
    <property type="match status" value="1"/>
</dbReference>
<evidence type="ECO:0000256" key="9">
    <source>
        <dbReference type="ARBA" id="ARBA00031636"/>
    </source>
</evidence>
<evidence type="ECO:0000256" key="3">
    <source>
        <dbReference type="ARBA" id="ARBA00022449"/>
    </source>
</evidence>
<feature type="transmembrane region" description="Helical" evidence="10">
    <location>
        <begin position="60"/>
        <end position="80"/>
    </location>
</feature>
<feature type="transmembrane region" description="Helical" evidence="10">
    <location>
        <begin position="166"/>
        <end position="187"/>
    </location>
</feature>
<keyword evidence="2" id="KW-0813">Transport</keyword>
<feature type="transmembrane region" description="Helical" evidence="10">
    <location>
        <begin position="199"/>
        <end position="220"/>
    </location>
</feature>
<feature type="transmembrane region" description="Helical" evidence="10">
    <location>
        <begin position="137"/>
        <end position="154"/>
    </location>
</feature>
<evidence type="ECO:0000256" key="4">
    <source>
        <dbReference type="ARBA" id="ARBA00022475"/>
    </source>
</evidence>
<keyword evidence="8 10" id="KW-0472">Membrane</keyword>
<dbReference type="GO" id="GO:0015297">
    <property type="term" value="F:antiporter activity"/>
    <property type="evidence" value="ECO:0007669"/>
    <property type="project" value="UniProtKB-KW"/>
</dbReference>
<dbReference type="OrthoDB" id="9780160at2"/>
<feature type="transmembrane region" description="Helical" evidence="10">
    <location>
        <begin position="424"/>
        <end position="444"/>
    </location>
</feature>
<evidence type="ECO:0000256" key="10">
    <source>
        <dbReference type="SAM" id="Phobius"/>
    </source>
</evidence>
<dbReference type="RefSeq" id="WP_114644508.1">
    <property type="nucleotide sequence ID" value="NZ_QQNH01000002.1"/>
</dbReference>
<dbReference type="InterPro" id="IPR050222">
    <property type="entry name" value="MATE_MdtK"/>
</dbReference>
<evidence type="ECO:0000256" key="5">
    <source>
        <dbReference type="ARBA" id="ARBA00022692"/>
    </source>
</evidence>
<accession>A0A369WDL7</accession>
<evidence type="ECO:0000256" key="2">
    <source>
        <dbReference type="ARBA" id="ARBA00022448"/>
    </source>
</evidence>
<feature type="transmembrane region" description="Helical" evidence="10">
    <location>
        <begin position="361"/>
        <end position="386"/>
    </location>
</feature>
<gene>
    <name evidence="11" type="ORF">DVH29_02110</name>
</gene>
<feature type="transmembrane region" description="Helical" evidence="10">
    <location>
        <begin position="398"/>
        <end position="418"/>
    </location>
</feature>
<dbReference type="NCBIfam" id="TIGR00797">
    <property type="entry name" value="matE"/>
    <property type="match status" value="1"/>
</dbReference>
<comment type="caution">
    <text evidence="11">The sequence shown here is derived from an EMBL/GenBank/DDBJ whole genome shotgun (WGS) entry which is preliminary data.</text>
</comment>
<dbReference type="InterPro" id="IPR002528">
    <property type="entry name" value="MATE_fam"/>
</dbReference>
<keyword evidence="4" id="KW-1003">Cell membrane</keyword>
<keyword evidence="7" id="KW-0406">Ion transport</keyword>
<protein>
    <recommendedName>
        <fullName evidence="9">Multidrug-efflux transporter</fullName>
    </recommendedName>
</protein>
<feature type="transmembrane region" description="Helical" evidence="10">
    <location>
        <begin position="279"/>
        <end position="308"/>
    </location>
</feature>
<dbReference type="CDD" id="cd13131">
    <property type="entry name" value="MATE_NorM_like"/>
    <property type="match status" value="1"/>
</dbReference>
<evidence type="ECO:0000313" key="12">
    <source>
        <dbReference type="Proteomes" id="UP000253759"/>
    </source>
</evidence>
<dbReference type="PIRSF" id="PIRSF006603">
    <property type="entry name" value="DinF"/>
    <property type="match status" value="1"/>
</dbReference>
<proteinExistence type="predicted"/>
<keyword evidence="5 10" id="KW-0812">Transmembrane</keyword>
<feature type="transmembrane region" description="Helical" evidence="10">
    <location>
        <begin position="21"/>
        <end position="48"/>
    </location>
</feature>
<dbReference type="Proteomes" id="UP000253759">
    <property type="component" value="Unassembled WGS sequence"/>
</dbReference>
<dbReference type="AlphaFoldDB" id="A0A369WDL7"/>
<evidence type="ECO:0000256" key="7">
    <source>
        <dbReference type="ARBA" id="ARBA00023065"/>
    </source>
</evidence>
<comment type="subcellular location">
    <subcellularLocation>
        <location evidence="1">Cell inner membrane</location>
        <topology evidence="1">Multi-pass membrane protein</topology>
    </subcellularLocation>
</comment>
<dbReference type="GO" id="GO:0006811">
    <property type="term" value="P:monoatomic ion transport"/>
    <property type="evidence" value="ECO:0007669"/>
    <property type="project" value="UniProtKB-KW"/>
</dbReference>
<sequence length="466" mass="50404">MNERQAFGAAGWQAELRATFVLAWPLIIAQLAQNALLTTNVIMLGWLGPEFLAAATLATAFYHPLMLLGGGIVSAVAPLAAQAIGARQIRNVRRTVRQGLWVTLVVAALLVPIIWQIRHILLATGQTERLAEMAESYLHISVFALFPAIGIFVFRSFLSAVGTTTIILVVTVIGVVVNAAGNYLLIFGNFGFPAMGLQGAATMYVIVNLTMFLALLAYVLTHRRYRRFYILARFWRPDWPRFREIFRVGTPIGLTLMAEVGMFSVAAVFMGWLGTDELAAHAVALQCASLTFMIPLGLAAATTVRVGLAFGRGNEHGIALAGWTSMLLGIGFMAIACFLFVTMPSIFVRLFLDASDPGNSAALGLASTYLAIAGLFQIVDGAQVVAVNALRGLSDTTIPMWIALFGYWGVGIPTAWFLGAEHRLAGVGVWIGLAVGLTFCAVVLTSRFTLRRRLGLTDRRRMISAH</sequence>
<keyword evidence="12" id="KW-1185">Reference proteome</keyword>
<feature type="transmembrane region" description="Helical" evidence="10">
    <location>
        <begin position="100"/>
        <end position="117"/>
    </location>
</feature>
<evidence type="ECO:0000256" key="6">
    <source>
        <dbReference type="ARBA" id="ARBA00022989"/>
    </source>
</evidence>
<keyword evidence="3" id="KW-0050">Antiport</keyword>
<dbReference type="GO" id="GO:0042910">
    <property type="term" value="F:xenobiotic transmembrane transporter activity"/>
    <property type="evidence" value="ECO:0007669"/>
    <property type="project" value="InterPro"/>
</dbReference>
<feature type="transmembrane region" description="Helical" evidence="10">
    <location>
        <begin position="251"/>
        <end position="273"/>
    </location>
</feature>
<evidence type="ECO:0000256" key="8">
    <source>
        <dbReference type="ARBA" id="ARBA00023136"/>
    </source>
</evidence>
<reference evidence="12" key="1">
    <citation type="submission" date="2018-07" db="EMBL/GenBank/DDBJ databases">
        <authorList>
            <person name="Liu B.-T."/>
            <person name="Du Z."/>
        </authorList>
    </citation>
    <scope>NUCLEOTIDE SEQUENCE [LARGE SCALE GENOMIC DNA]</scope>
    <source>
        <strain evidence="12">XYN52</strain>
    </source>
</reference>
<dbReference type="EMBL" id="QQNH01000002">
    <property type="protein sequence ID" value="RDE10211.1"/>
    <property type="molecule type" value="Genomic_DNA"/>
</dbReference>
<feature type="transmembrane region" description="Helical" evidence="10">
    <location>
        <begin position="320"/>
        <end position="341"/>
    </location>
</feature>
<name>A0A369WDL7_9HYPH</name>
<dbReference type="Pfam" id="PF01554">
    <property type="entry name" value="MatE"/>
    <property type="match status" value="2"/>
</dbReference>
<dbReference type="InterPro" id="IPR048279">
    <property type="entry name" value="MdtK-like"/>
</dbReference>
<keyword evidence="6 10" id="KW-1133">Transmembrane helix</keyword>
<evidence type="ECO:0000313" key="11">
    <source>
        <dbReference type="EMBL" id="RDE10211.1"/>
    </source>
</evidence>
<evidence type="ECO:0000256" key="1">
    <source>
        <dbReference type="ARBA" id="ARBA00004429"/>
    </source>
</evidence>
<dbReference type="GO" id="GO:0005886">
    <property type="term" value="C:plasma membrane"/>
    <property type="evidence" value="ECO:0007669"/>
    <property type="project" value="UniProtKB-SubCell"/>
</dbReference>